<protein>
    <recommendedName>
        <fullName evidence="2">Peptidase S9 prolyl oligopeptidase catalytic domain-containing protein</fullName>
    </recommendedName>
</protein>
<evidence type="ECO:0000313" key="3">
    <source>
        <dbReference type="EMBL" id="KAG7092176.1"/>
    </source>
</evidence>
<dbReference type="Proteomes" id="UP001049176">
    <property type="component" value="Chromosome 5"/>
</dbReference>
<dbReference type="EMBL" id="CM032185">
    <property type="protein sequence ID" value="KAG7092176.1"/>
    <property type="molecule type" value="Genomic_DNA"/>
</dbReference>
<dbReference type="InterPro" id="IPR001375">
    <property type="entry name" value="Peptidase_S9_cat"/>
</dbReference>
<gene>
    <name evidence="3" type="ORF">E1B28_008545</name>
</gene>
<dbReference type="PANTHER" id="PTHR43037">
    <property type="entry name" value="UNNAMED PRODUCT-RELATED"/>
    <property type="match status" value="1"/>
</dbReference>
<reference evidence="3" key="1">
    <citation type="journal article" date="2021" name="Genome Biol. Evol.">
        <title>The assembled and annotated genome of the fairy-ring fungus Marasmius oreades.</title>
        <authorList>
            <person name="Hiltunen M."/>
            <person name="Ament-Velasquez S.L."/>
            <person name="Johannesson H."/>
        </authorList>
    </citation>
    <scope>NUCLEOTIDE SEQUENCE</scope>
    <source>
        <strain evidence="3">03SP1</strain>
    </source>
</reference>
<sequence length="886" mass="98309">MVFSSQTFLQRSRDLWTIELSNQWDVLGPFPIHAREQQYLSPSFPLNLTEIIDFHASWPSSYADNGQVSWSHAESDVEGNLEVSFPNIRWKSLRDTEGWAALQHHAVLRSTFTIQPPSSVSPTIPPPRLLVQLIQGSYFTILPENVEERKVPKWYAGNIYNMERALPRVVELPLPPSLNIPTTYHIYVSGDYEIRLFGDPRVQNSEIPVQKITLNMSVEDVAHDVVHEETQDVVCDFVNGFAFGDAMGIGLRSTSGWWTVHRVQILSESNDGFELKLQKPTRLAPSQTRVIPLNISQSKPFTDDAISLELTLSSTNSQSTQIKLQILLPIKQLPQWSVSNSSLVTGTYFYASHVPTFFVAKSPKFENGRVPRPAVLALHGAGVDVITQTFWPDALPQKDHSWIVVPTGRTSWGLDWHGPSAQDAWASVDALVGILNNNSAWRPWKLEPNARVVVLGHSNGGQGAWYLASRYPDRVLAVLPAAAFIKSQAYIPLTLSRSAHYIDPSLRAILESSLTPDDNDLFLTNLVDTPVFAIHGGDDDNVPVWHSRELVSVLKQWNSNSSVTFKEDPGQLHFYPTVFDNEQTQAFLDQVLATFSPHPASKSFTLTVALPSDSGTLHGWRVDRLSVPGRLGRLNVELDEEKVRVVSSNVKAFSVDTSVFAVRPGSLWIDNSHLPLPDVTAQARGVISFISVDHKVWKVNSKPNTLQRSGRVQTILSSDHAPLVFVVPHSDNERELSVALRTVHDLHIYHRLDAEILRDTEVAPNIGFGNLVVIGNRAAATLRATFSQEEGFSMKPAPGSLEGPGLGLVFLHPHPTNKDGKMLLMQSTDDSGLERAARLFPIRTGVAVPDWVIVGPEADKIGAAGVVSAGVWDSDWDWNPVMSWVH</sequence>
<keyword evidence="4" id="KW-1185">Reference proteome</keyword>
<dbReference type="AlphaFoldDB" id="A0A9P7UTD7"/>
<feature type="domain" description="Peptidase S9 prolyl oligopeptidase catalytic" evidence="2">
    <location>
        <begin position="450"/>
        <end position="576"/>
    </location>
</feature>
<proteinExistence type="predicted"/>
<dbReference type="InterPro" id="IPR050955">
    <property type="entry name" value="Plant_Biomass_Hydrol_Est"/>
</dbReference>
<dbReference type="PANTHER" id="PTHR43037:SF4">
    <property type="entry name" value="PEPTIDASE S9 PROLYL OLIGOPEPTIDASE CATALYTIC DOMAIN-CONTAINING PROTEIN"/>
    <property type="match status" value="1"/>
</dbReference>
<dbReference type="GO" id="GO:0006508">
    <property type="term" value="P:proteolysis"/>
    <property type="evidence" value="ECO:0007669"/>
    <property type="project" value="InterPro"/>
</dbReference>
<evidence type="ECO:0000313" key="4">
    <source>
        <dbReference type="Proteomes" id="UP001049176"/>
    </source>
</evidence>
<dbReference type="KEGG" id="more:E1B28_008545"/>
<dbReference type="Pfam" id="PF00326">
    <property type="entry name" value="Peptidase_S9"/>
    <property type="match status" value="1"/>
</dbReference>
<organism evidence="3 4">
    <name type="scientific">Marasmius oreades</name>
    <name type="common">fairy-ring Marasmius</name>
    <dbReference type="NCBI Taxonomy" id="181124"/>
    <lineage>
        <taxon>Eukaryota</taxon>
        <taxon>Fungi</taxon>
        <taxon>Dikarya</taxon>
        <taxon>Basidiomycota</taxon>
        <taxon>Agaricomycotina</taxon>
        <taxon>Agaricomycetes</taxon>
        <taxon>Agaricomycetidae</taxon>
        <taxon>Agaricales</taxon>
        <taxon>Marasmiineae</taxon>
        <taxon>Marasmiaceae</taxon>
        <taxon>Marasmius</taxon>
    </lineage>
</organism>
<dbReference type="GeneID" id="66077621"/>
<dbReference type="RefSeq" id="XP_043008646.1">
    <property type="nucleotide sequence ID" value="XM_043153362.1"/>
</dbReference>
<keyword evidence="1" id="KW-0732">Signal</keyword>
<accession>A0A9P7UTD7</accession>
<evidence type="ECO:0000256" key="1">
    <source>
        <dbReference type="ARBA" id="ARBA00022729"/>
    </source>
</evidence>
<dbReference type="InterPro" id="IPR029058">
    <property type="entry name" value="AB_hydrolase_fold"/>
</dbReference>
<name>A0A9P7UTD7_9AGAR</name>
<evidence type="ECO:0000259" key="2">
    <source>
        <dbReference type="Pfam" id="PF00326"/>
    </source>
</evidence>
<dbReference type="Gene3D" id="3.40.50.1820">
    <property type="entry name" value="alpha/beta hydrolase"/>
    <property type="match status" value="1"/>
</dbReference>
<dbReference type="GO" id="GO:0008236">
    <property type="term" value="F:serine-type peptidase activity"/>
    <property type="evidence" value="ECO:0007669"/>
    <property type="project" value="InterPro"/>
</dbReference>
<dbReference type="SUPFAM" id="SSF53474">
    <property type="entry name" value="alpha/beta-Hydrolases"/>
    <property type="match status" value="1"/>
</dbReference>
<dbReference type="OrthoDB" id="449091at2759"/>
<comment type="caution">
    <text evidence="3">The sequence shown here is derived from an EMBL/GenBank/DDBJ whole genome shotgun (WGS) entry which is preliminary data.</text>
</comment>